<dbReference type="InterPro" id="IPR020139">
    <property type="entry name" value="DUF2642"/>
</dbReference>
<dbReference type="EMBL" id="CP107027">
    <property type="protein sequence ID" value="UYG93510.1"/>
    <property type="molecule type" value="Genomic_DNA"/>
</dbReference>
<accession>A0AA46PM61</accession>
<evidence type="ECO:0000313" key="2">
    <source>
        <dbReference type="Proteomes" id="UP001163104"/>
    </source>
</evidence>
<dbReference type="Proteomes" id="UP001163104">
    <property type="component" value="Chromosome"/>
</dbReference>
<evidence type="ECO:0000313" key="1">
    <source>
        <dbReference type="EMBL" id="UYG93510.1"/>
    </source>
</evidence>
<dbReference type="AlphaFoldDB" id="A0AA46PM61"/>
<sequence length="84" mass="9591">MDPMYAYRVNPQTTQNGPMQVIAIEPFVYEALRSLKGKRAVLDTTRGSVSGMVVDAKPDHVVIQEYDSTFFVRIREIVWIMPES</sequence>
<gene>
    <name evidence="1" type="ORF">OD459_14950</name>
</gene>
<proteinExistence type="predicted"/>
<protein>
    <submittedName>
        <fullName evidence="1">YuzF family protein</fullName>
    </submittedName>
</protein>
<dbReference type="Pfam" id="PF10842">
    <property type="entry name" value="DUF2642"/>
    <property type="match status" value="1"/>
</dbReference>
<name>A0AA46PM61_CYTFI</name>
<reference evidence="1" key="1">
    <citation type="submission" date="2022-10" db="EMBL/GenBank/DDBJ databases">
        <title>Mechanism of multi-heavy metal repair in Cytobacillus Firmus M7.</title>
        <authorList>
            <person name="Li X."/>
            <person name="Yu C."/>
        </authorList>
    </citation>
    <scope>NUCLEOTIDE SEQUENCE</scope>
    <source>
        <strain evidence="1">M7</strain>
    </source>
</reference>
<organism evidence="1 2">
    <name type="scientific">Cytobacillus firmus</name>
    <name type="common">Bacillus firmus</name>
    <dbReference type="NCBI Taxonomy" id="1399"/>
    <lineage>
        <taxon>Bacteria</taxon>
        <taxon>Bacillati</taxon>
        <taxon>Bacillota</taxon>
        <taxon>Bacilli</taxon>
        <taxon>Bacillales</taxon>
        <taxon>Bacillaceae</taxon>
        <taxon>Cytobacillus</taxon>
    </lineage>
</organism>
<dbReference type="RefSeq" id="WP_082138999.1">
    <property type="nucleotide sequence ID" value="NZ_CP084990.1"/>
</dbReference>